<accession>A0AAX3ZZR8</accession>
<keyword evidence="2" id="KW-0812">Transmembrane</keyword>
<dbReference type="EMBL" id="CP133194">
    <property type="protein sequence ID" value="WMN02221.1"/>
    <property type="molecule type" value="Genomic_DNA"/>
</dbReference>
<evidence type="ECO:0000256" key="1">
    <source>
        <dbReference type="SAM" id="MobiDB-lite"/>
    </source>
</evidence>
<feature type="domain" description="DUF8175" evidence="3">
    <location>
        <begin position="87"/>
        <end position="285"/>
    </location>
</feature>
<evidence type="ECO:0000256" key="2">
    <source>
        <dbReference type="SAM" id="Phobius"/>
    </source>
</evidence>
<protein>
    <recommendedName>
        <fullName evidence="3">DUF8175 domain-containing protein</fullName>
    </recommendedName>
</protein>
<dbReference type="Proteomes" id="UP001230933">
    <property type="component" value="Plasmid pMGMM8_4"/>
</dbReference>
<sequence length="286" mass="30623">MSAGEEQKTRNPLVTFAAMGFVVLIVICIGIAVWLRTSGDDSPTPSQPIATETAHPTSGPKPGSSGDSANEGLGTPTIDRLGRRVDVPKWIGGWALPQESIERGPFNRAVAVDPPAGMMWQKVNDGAIVPFSTSDGPIAVDGLTAIGFAHTPQGAALAAWQIVSRIAATNNETAQGIYDRQVVMTADQRAQVNKDLAAQGPSYRGLSSTALSYMTQADAFRIRDYADDFAIIEFATPAEKADASTPQWMTTRLLTTWEGGDWKLRFPETLADPTGSTTDLSGWTRW</sequence>
<feature type="transmembrane region" description="Helical" evidence="2">
    <location>
        <begin position="12"/>
        <end position="35"/>
    </location>
</feature>
<dbReference type="RefSeq" id="WP_116057548.1">
    <property type="nucleotide sequence ID" value="NZ_CP133194.1"/>
</dbReference>
<evidence type="ECO:0000313" key="4">
    <source>
        <dbReference type="EMBL" id="WMN02221.1"/>
    </source>
</evidence>
<keyword evidence="2" id="KW-1133">Transmembrane helix</keyword>
<dbReference type="Pfam" id="PF26526">
    <property type="entry name" value="DUF8175"/>
    <property type="match status" value="1"/>
</dbReference>
<evidence type="ECO:0000313" key="5">
    <source>
        <dbReference type="Proteomes" id="UP001230933"/>
    </source>
</evidence>
<gene>
    <name evidence="4" type="ORF">QIE55_33380</name>
</gene>
<keyword evidence="2" id="KW-0472">Membrane</keyword>
<dbReference type="InterPro" id="IPR058488">
    <property type="entry name" value="DUF8175"/>
</dbReference>
<feature type="compositionally biased region" description="Polar residues" evidence="1">
    <location>
        <begin position="40"/>
        <end position="56"/>
    </location>
</feature>
<keyword evidence="4" id="KW-0614">Plasmid</keyword>
<evidence type="ECO:0000259" key="3">
    <source>
        <dbReference type="Pfam" id="PF26526"/>
    </source>
</evidence>
<proteinExistence type="predicted"/>
<dbReference type="AlphaFoldDB" id="A0AAX3ZZR8"/>
<feature type="region of interest" description="Disordered" evidence="1">
    <location>
        <begin position="40"/>
        <end position="79"/>
    </location>
</feature>
<geneLocation type="plasmid" evidence="4 5">
    <name>pMGMM8_4</name>
</geneLocation>
<name>A0AAX3ZZR8_RHOER</name>
<reference evidence="4" key="1">
    <citation type="submission" date="2023-08" db="EMBL/GenBank/DDBJ databases">
        <title>Isolation and Characterization of Rhodococcus erythropolis MGMM8.</title>
        <authorList>
            <person name="Diabankana R.G.C."/>
            <person name="Afordoanyi D.M."/>
            <person name="Validov S.Z."/>
        </authorList>
    </citation>
    <scope>NUCLEOTIDE SEQUENCE</scope>
    <source>
        <strain evidence="4">MGMM8</strain>
        <plasmid evidence="4">pMGMM8_4</plasmid>
    </source>
</reference>
<organism evidence="4 5">
    <name type="scientific">Rhodococcus erythropolis</name>
    <name type="common">Arthrobacter picolinophilus</name>
    <dbReference type="NCBI Taxonomy" id="1833"/>
    <lineage>
        <taxon>Bacteria</taxon>
        <taxon>Bacillati</taxon>
        <taxon>Actinomycetota</taxon>
        <taxon>Actinomycetes</taxon>
        <taxon>Mycobacteriales</taxon>
        <taxon>Nocardiaceae</taxon>
        <taxon>Rhodococcus</taxon>
        <taxon>Rhodococcus erythropolis group</taxon>
    </lineage>
</organism>